<evidence type="ECO:0000313" key="1">
    <source>
        <dbReference type="EMBL" id="KAH7925082.1"/>
    </source>
</evidence>
<comment type="caution">
    <text evidence="1">The sequence shown here is derived from an EMBL/GenBank/DDBJ whole genome shotgun (WGS) entry which is preliminary data.</text>
</comment>
<organism evidence="1 2">
    <name type="scientific">Leucogyrophana mollusca</name>
    <dbReference type="NCBI Taxonomy" id="85980"/>
    <lineage>
        <taxon>Eukaryota</taxon>
        <taxon>Fungi</taxon>
        <taxon>Dikarya</taxon>
        <taxon>Basidiomycota</taxon>
        <taxon>Agaricomycotina</taxon>
        <taxon>Agaricomycetes</taxon>
        <taxon>Agaricomycetidae</taxon>
        <taxon>Boletales</taxon>
        <taxon>Boletales incertae sedis</taxon>
        <taxon>Leucogyrophana</taxon>
    </lineage>
</organism>
<accession>A0ACB8BJS3</accession>
<dbReference type="Proteomes" id="UP000790709">
    <property type="component" value="Unassembled WGS sequence"/>
</dbReference>
<dbReference type="EMBL" id="MU266409">
    <property type="protein sequence ID" value="KAH7925082.1"/>
    <property type="molecule type" value="Genomic_DNA"/>
</dbReference>
<name>A0ACB8BJS3_9AGAM</name>
<evidence type="ECO:0000313" key="2">
    <source>
        <dbReference type="Proteomes" id="UP000790709"/>
    </source>
</evidence>
<reference evidence="1" key="1">
    <citation type="journal article" date="2021" name="New Phytol.">
        <title>Evolutionary innovations through gain and loss of genes in the ectomycorrhizal Boletales.</title>
        <authorList>
            <person name="Wu G."/>
            <person name="Miyauchi S."/>
            <person name="Morin E."/>
            <person name="Kuo A."/>
            <person name="Drula E."/>
            <person name="Varga T."/>
            <person name="Kohler A."/>
            <person name="Feng B."/>
            <person name="Cao Y."/>
            <person name="Lipzen A."/>
            <person name="Daum C."/>
            <person name="Hundley H."/>
            <person name="Pangilinan J."/>
            <person name="Johnson J."/>
            <person name="Barry K."/>
            <person name="LaButti K."/>
            <person name="Ng V."/>
            <person name="Ahrendt S."/>
            <person name="Min B."/>
            <person name="Choi I.G."/>
            <person name="Park H."/>
            <person name="Plett J.M."/>
            <person name="Magnuson J."/>
            <person name="Spatafora J.W."/>
            <person name="Nagy L.G."/>
            <person name="Henrissat B."/>
            <person name="Grigoriev I.V."/>
            <person name="Yang Z.L."/>
            <person name="Xu J."/>
            <person name="Martin F.M."/>
        </authorList>
    </citation>
    <scope>NUCLEOTIDE SEQUENCE</scope>
    <source>
        <strain evidence="1">KUC20120723A-06</strain>
    </source>
</reference>
<keyword evidence="2" id="KW-1185">Reference proteome</keyword>
<proteinExistence type="predicted"/>
<protein>
    <submittedName>
        <fullName evidence="1">Uncharacterized protein</fullName>
    </submittedName>
</protein>
<gene>
    <name evidence="1" type="ORF">BV22DRAFT_1046989</name>
</gene>
<sequence>MPSEEFQLSDSEAPSEPIALSLTSASSTDDYNSPQASRMSAPYSGWRRPTTERENLPLHLRQTHRPFQAPGYTRYEHPRTSHPTAAIYGSSPPERRREDPPYHHRELSPPQPAHIRERRIDRHGNPPFIQQPELQVLWRNHRWVIPRGDQRSGLPVARVFILEPPVQPTSRGTHSRSHRR</sequence>